<dbReference type="PANTHER" id="PTHR46268">
    <property type="entry name" value="STRESS RESPONSE PROTEIN NHAX"/>
    <property type="match status" value="1"/>
</dbReference>
<dbReference type="PANTHER" id="PTHR46268:SF6">
    <property type="entry name" value="UNIVERSAL STRESS PROTEIN UP12"/>
    <property type="match status" value="1"/>
</dbReference>
<dbReference type="InterPro" id="IPR006015">
    <property type="entry name" value="Universal_stress_UspA"/>
</dbReference>
<accession>A0AA91RHB9</accession>
<dbReference type="SUPFAM" id="SSF52402">
    <property type="entry name" value="Adenine nucleotide alpha hydrolases-like"/>
    <property type="match status" value="2"/>
</dbReference>
<feature type="domain" description="UspA" evidence="2">
    <location>
        <begin position="10"/>
        <end position="155"/>
    </location>
</feature>
<dbReference type="RefSeq" id="WP_083132540.1">
    <property type="nucleotide sequence ID" value="NZ_AP022606.1"/>
</dbReference>
<dbReference type="CDD" id="cd23944">
    <property type="entry name" value="USP_Rv2623_repeat1"/>
    <property type="match status" value="1"/>
</dbReference>
<evidence type="ECO:0000256" key="1">
    <source>
        <dbReference type="ARBA" id="ARBA00008791"/>
    </source>
</evidence>
<dbReference type="Pfam" id="PF00582">
    <property type="entry name" value="Usp"/>
    <property type="match status" value="2"/>
</dbReference>
<dbReference type="Gene3D" id="3.40.50.620">
    <property type="entry name" value="HUPs"/>
    <property type="match status" value="2"/>
</dbReference>
<protein>
    <submittedName>
        <fullName evidence="3">Universal stress protein UspA</fullName>
    </submittedName>
</protein>
<comment type="caution">
    <text evidence="3">The sequence shown here is derived from an EMBL/GenBank/DDBJ whole genome shotgun (WGS) entry which is preliminary data.</text>
</comment>
<evidence type="ECO:0000313" key="3">
    <source>
        <dbReference type="EMBL" id="ORA35733.1"/>
    </source>
</evidence>
<organism evidence="3 4">
    <name type="scientific">Mycobacterium branderi</name>
    <dbReference type="NCBI Taxonomy" id="43348"/>
    <lineage>
        <taxon>Bacteria</taxon>
        <taxon>Bacillati</taxon>
        <taxon>Actinomycetota</taxon>
        <taxon>Actinomycetes</taxon>
        <taxon>Mycobacteriales</taxon>
        <taxon>Mycobacteriaceae</taxon>
        <taxon>Mycobacterium</taxon>
    </lineage>
</organism>
<dbReference type="PRINTS" id="PR01438">
    <property type="entry name" value="UNVRSLSTRESS"/>
</dbReference>
<evidence type="ECO:0000259" key="2">
    <source>
        <dbReference type="Pfam" id="PF00582"/>
    </source>
</evidence>
<feature type="domain" description="UspA" evidence="2">
    <location>
        <begin position="169"/>
        <end position="300"/>
    </location>
</feature>
<comment type="similarity">
    <text evidence="1">Belongs to the universal stress protein A family.</text>
</comment>
<dbReference type="InterPro" id="IPR014729">
    <property type="entry name" value="Rossmann-like_a/b/a_fold"/>
</dbReference>
<evidence type="ECO:0000313" key="4">
    <source>
        <dbReference type="Proteomes" id="UP000192441"/>
    </source>
</evidence>
<sequence length="302" mass="32159">MSSRAIHLDIVVGVDGSPTSSSAVRWAAHEARMRKVPLVLAHVVVTPAWGPAPWLLSTAPLPLPAEDDRALDASGRKIIADAIKIVEESSRDGALPQIKSELFYSVPVSTLVAMSKKAQMVVVGSRGQHALHRLLLGSVSTGLVHHAHCPVAVIHDAIPPAPDRSKLPVLLGIDGSPVSELATEIAFDEASRRGVDLVALHACTDADVSSVLSMEWSARQAIPQETLAERLAGWRERYPDVAIHPRIVWDNPARHLLDQSDSAQLVVVGSHGRGGFAGMLLGSVSTAVVHAARVPVIVARQR</sequence>
<dbReference type="InterPro" id="IPR006016">
    <property type="entry name" value="UspA"/>
</dbReference>
<dbReference type="AlphaFoldDB" id="A0AA91RHB9"/>
<name>A0AA91RHB9_9MYCO</name>
<gene>
    <name evidence="3" type="ORF">BST20_16825</name>
</gene>
<dbReference type="EMBL" id="MVHM01000011">
    <property type="protein sequence ID" value="ORA35733.1"/>
    <property type="molecule type" value="Genomic_DNA"/>
</dbReference>
<proteinExistence type="inferred from homology"/>
<reference evidence="3 4" key="1">
    <citation type="submission" date="2016-12" db="EMBL/GenBank/DDBJ databases">
        <title>The new phylogeny of genus Mycobacterium.</title>
        <authorList>
            <person name="Tortoli E."/>
            <person name="Trovato A."/>
            <person name="Cirillo D.M."/>
        </authorList>
    </citation>
    <scope>NUCLEOTIDE SEQUENCE [LARGE SCALE GENOMIC DNA]</scope>
    <source>
        <strain evidence="3 4">DSM 44624</strain>
    </source>
</reference>
<dbReference type="Proteomes" id="UP000192441">
    <property type="component" value="Unassembled WGS sequence"/>
</dbReference>